<dbReference type="KEGG" id="dee:HQN60_08735"/>
<feature type="transmembrane region" description="Helical" evidence="1">
    <location>
        <begin position="114"/>
        <end position="137"/>
    </location>
</feature>
<keyword evidence="1" id="KW-0472">Membrane</keyword>
<dbReference type="InterPro" id="IPR021354">
    <property type="entry name" value="DUF2975"/>
</dbReference>
<dbReference type="AlphaFoldDB" id="A0A6M8SRQ8"/>
<gene>
    <name evidence="2" type="ORF">HQN60_08735</name>
</gene>
<dbReference type="EMBL" id="CP054143">
    <property type="protein sequence ID" value="QKJ66778.1"/>
    <property type="molecule type" value="Genomic_DNA"/>
</dbReference>
<protein>
    <submittedName>
        <fullName evidence="2">DUF2975 domain-containing protein</fullName>
    </submittedName>
</protein>
<keyword evidence="1" id="KW-1133">Transmembrane helix</keyword>
<feature type="transmembrane region" description="Helical" evidence="1">
    <location>
        <begin position="149"/>
        <end position="172"/>
    </location>
</feature>
<feature type="transmembrane region" description="Helical" evidence="1">
    <location>
        <begin position="12"/>
        <end position="34"/>
    </location>
</feature>
<keyword evidence="3" id="KW-1185">Reference proteome</keyword>
<organism evidence="2 3">
    <name type="scientific">Deefgea piscis</name>
    <dbReference type="NCBI Taxonomy" id="2739061"/>
    <lineage>
        <taxon>Bacteria</taxon>
        <taxon>Pseudomonadati</taxon>
        <taxon>Pseudomonadota</taxon>
        <taxon>Betaproteobacteria</taxon>
        <taxon>Neisseriales</taxon>
        <taxon>Chitinibacteraceae</taxon>
        <taxon>Deefgea</taxon>
    </lineage>
</organism>
<reference evidence="2 3" key="1">
    <citation type="submission" date="2020-05" db="EMBL/GenBank/DDBJ databases">
        <title>Complete genome sequence of Deefgea sp. D17.</title>
        <authorList>
            <person name="Bae J.-W."/>
            <person name="Han J.E."/>
        </authorList>
    </citation>
    <scope>NUCLEOTIDE SEQUENCE [LARGE SCALE GENOMIC DNA]</scope>
    <source>
        <strain evidence="2 3">D17</strain>
    </source>
</reference>
<accession>A0A6M8SRQ8</accession>
<evidence type="ECO:0000256" key="1">
    <source>
        <dbReference type="SAM" id="Phobius"/>
    </source>
</evidence>
<evidence type="ECO:0000313" key="3">
    <source>
        <dbReference type="Proteomes" id="UP000504844"/>
    </source>
</evidence>
<sequence length="186" mass="20123">MTPIKMAQTSQKLAYFSLCLALTILLLNAAFWLFPTLAAFSQQAGLGFLLTERAQAYINPLTALPMWQVAGAIVLSSIPLLAMSFGLFHLRALFQTYARGDYFSLAAASHLGKVAHAAIGWAVLDFICSPLLILWVTMLNPVGQRVLSISLTPASLMLVFLGLSLSVIAHILQQASALATENQQFV</sequence>
<dbReference type="Pfam" id="PF11188">
    <property type="entry name" value="DUF2975"/>
    <property type="match status" value="1"/>
</dbReference>
<keyword evidence="1" id="KW-0812">Transmembrane</keyword>
<proteinExistence type="predicted"/>
<name>A0A6M8SRQ8_9NEIS</name>
<feature type="transmembrane region" description="Helical" evidence="1">
    <location>
        <begin position="69"/>
        <end position="94"/>
    </location>
</feature>
<dbReference type="RefSeq" id="WP_173533282.1">
    <property type="nucleotide sequence ID" value="NZ_CP054143.1"/>
</dbReference>
<evidence type="ECO:0000313" key="2">
    <source>
        <dbReference type="EMBL" id="QKJ66778.1"/>
    </source>
</evidence>
<dbReference type="Proteomes" id="UP000504844">
    <property type="component" value="Chromosome"/>
</dbReference>